<dbReference type="InterPro" id="IPR016159">
    <property type="entry name" value="Cullin_repeat-like_dom_sf"/>
</dbReference>
<dbReference type="EMBL" id="JBCLYO010000005">
    <property type="protein sequence ID" value="KAL0088753.1"/>
    <property type="molecule type" value="Genomic_DNA"/>
</dbReference>
<dbReference type="InterPro" id="IPR059120">
    <property type="entry name" value="Cullin-like_AB"/>
</dbReference>
<comment type="similarity">
    <text evidence="1 2 3">Belongs to the cullin family.</text>
</comment>
<dbReference type="Pfam" id="PF26557">
    <property type="entry name" value="Cullin_AB"/>
    <property type="match status" value="1"/>
</dbReference>
<organism evidence="5 6">
    <name type="scientific">Phycomyces blakesleeanus</name>
    <dbReference type="NCBI Taxonomy" id="4837"/>
    <lineage>
        <taxon>Eukaryota</taxon>
        <taxon>Fungi</taxon>
        <taxon>Fungi incertae sedis</taxon>
        <taxon>Mucoromycota</taxon>
        <taxon>Mucoromycotina</taxon>
        <taxon>Mucoromycetes</taxon>
        <taxon>Mucorales</taxon>
        <taxon>Phycomycetaceae</taxon>
        <taxon>Phycomyces</taxon>
    </lineage>
</organism>
<dbReference type="InterPro" id="IPR045093">
    <property type="entry name" value="Cullin"/>
</dbReference>
<evidence type="ECO:0000259" key="4">
    <source>
        <dbReference type="PROSITE" id="PS50069"/>
    </source>
</evidence>
<name>A0ABR3B3C5_PHYBL</name>
<dbReference type="SUPFAM" id="SSF74788">
    <property type="entry name" value="Cullin repeat-like"/>
    <property type="match status" value="1"/>
</dbReference>
<dbReference type="Gene3D" id="1.10.10.10">
    <property type="entry name" value="Winged helix-like DNA-binding domain superfamily/Winged helix DNA-binding domain"/>
    <property type="match status" value="2"/>
</dbReference>
<dbReference type="PROSITE" id="PS50069">
    <property type="entry name" value="CULLIN_2"/>
    <property type="match status" value="1"/>
</dbReference>
<evidence type="ECO:0000256" key="2">
    <source>
        <dbReference type="PROSITE-ProRule" id="PRU00330"/>
    </source>
</evidence>
<dbReference type="InterPro" id="IPR001373">
    <property type="entry name" value="Cullin_N"/>
</dbReference>
<dbReference type="InterPro" id="IPR036390">
    <property type="entry name" value="WH_DNA-bd_sf"/>
</dbReference>
<dbReference type="InterPro" id="IPR036388">
    <property type="entry name" value="WH-like_DNA-bd_sf"/>
</dbReference>
<keyword evidence="6" id="KW-1185">Reference proteome</keyword>
<dbReference type="SUPFAM" id="SSF75632">
    <property type="entry name" value="Cullin homology domain"/>
    <property type="match status" value="1"/>
</dbReference>
<dbReference type="Pfam" id="PF10557">
    <property type="entry name" value="Cullin_Nedd8"/>
    <property type="match status" value="1"/>
</dbReference>
<feature type="domain" description="Cullin family profile" evidence="4">
    <location>
        <begin position="413"/>
        <end position="647"/>
    </location>
</feature>
<reference evidence="5 6" key="1">
    <citation type="submission" date="2024-04" db="EMBL/GenBank/DDBJ databases">
        <title>Symmetric and asymmetric DNA N6-adenine methylation regulates different biological responses in Mucorales.</title>
        <authorList>
            <consortium name="Lawrence Berkeley National Laboratory"/>
            <person name="Lax C."/>
            <person name="Mondo S.J."/>
            <person name="Osorio-Concepcion M."/>
            <person name="Muszewska A."/>
            <person name="Corrochano-Luque M."/>
            <person name="Gutierrez G."/>
            <person name="Riley R."/>
            <person name="Lipzen A."/>
            <person name="Guo J."/>
            <person name="Hundley H."/>
            <person name="Amirebrahimi M."/>
            <person name="Ng V."/>
            <person name="Lorenzo-Gutierrez D."/>
            <person name="Binder U."/>
            <person name="Yang J."/>
            <person name="Song Y."/>
            <person name="Canovas D."/>
            <person name="Navarro E."/>
            <person name="Freitag M."/>
            <person name="Gabaldon T."/>
            <person name="Grigoriev I.V."/>
            <person name="Corrochano L.M."/>
            <person name="Nicolas F.E."/>
            <person name="Garre V."/>
        </authorList>
    </citation>
    <scope>NUCLEOTIDE SEQUENCE [LARGE SCALE GENOMIC DNA]</scope>
    <source>
        <strain evidence="5 6">L51</strain>
    </source>
</reference>
<sequence length="774" mass="88687">MTSMGNLPPADSFKATWDFLEQGLDQIMNRLEEGLDFTRYTVLYSAVHNYCARGSPTSSHGVPDPLSNPHSRRGMPAAQLIGGDLYTSLSQYLEVHLQKIKTESERYMDEALLQYYTKQWERYTTAARVVNNIFMYINRYWVRRQIDEDRKSDVYDVFTLALVSWKKNMFEYVHHNVIGAVLKLIQRQRSGETIENGLIKSIVDSFVSLGLDSSDSTKSNLDVYREYFETPFVQATEVYYKTESEKFISENSVPDYMKKAEARLLEEETRVSLYLHESTNKTLVPTCERVLVKNNSEVMWEGFKSLLALDKQDDLRRMYSLLARIPDGLDPLRKSFEAHVKKAGLSAIERIAQQEGEVVDPKTYVDALLDTHRKYNDLVQNAFSGEAGFVASLDKACGEFVNRNQICKTSSSKSPELLARFCDSLLKKSAKNPEENELEDVLNSIMTVFKYVEDKDVFQKFYTKSLAKRLVNGTSASDDAEGSMITKLKEACGFEYTSKLQRMLTDMSLSKELNDHFKELVQQSSQTTSSNVDFTILVLGAGSWPLSAPSTDFNIPEDLVKVYDRFQKFYQNKHSGRKLNWLFQLSKAELKTSYLKASKAGYAFQVSAYQMGILLQYNTATSYTYQDLQKSTALTPEALHPALSILVKAKVLLLSDGEKVGDDGSRYSLNFDFKSKKVRINLNMQMRTEQKVEADETHKTIEEDRKYLIQAAIVRIMKTRKVMKHSALIDEVLTQLQSRFKPRIPDIKKCIDILLEKEFIERVEGQKDMYSYVA</sequence>
<dbReference type="Gene3D" id="4.10.1030.10">
    <property type="entry name" value="Ring Box Chain A, domain 5"/>
    <property type="match status" value="1"/>
</dbReference>
<accession>A0ABR3B3C5</accession>
<dbReference type="InterPro" id="IPR019559">
    <property type="entry name" value="Cullin_neddylation_domain"/>
</dbReference>
<dbReference type="Pfam" id="PF00888">
    <property type="entry name" value="Cullin"/>
    <property type="match status" value="1"/>
</dbReference>
<dbReference type="Gene3D" id="1.20.1310.10">
    <property type="entry name" value="Cullin Repeats"/>
    <property type="match status" value="4"/>
</dbReference>
<protein>
    <submittedName>
        <fullName evidence="5">Cullin</fullName>
    </submittedName>
</protein>
<dbReference type="SMART" id="SM00884">
    <property type="entry name" value="Cullin_Nedd8"/>
    <property type="match status" value="1"/>
</dbReference>
<evidence type="ECO:0000313" key="5">
    <source>
        <dbReference type="EMBL" id="KAL0088753.1"/>
    </source>
</evidence>
<dbReference type="SMART" id="SM00182">
    <property type="entry name" value="CULLIN"/>
    <property type="match status" value="1"/>
</dbReference>
<evidence type="ECO:0000256" key="3">
    <source>
        <dbReference type="RuleBase" id="RU003829"/>
    </source>
</evidence>
<evidence type="ECO:0000256" key="1">
    <source>
        <dbReference type="ARBA" id="ARBA00006019"/>
    </source>
</evidence>
<gene>
    <name evidence="5" type="ORF">J3Q64DRAFT_1637169</name>
</gene>
<dbReference type="InterPro" id="IPR036317">
    <property type="entry name" value="Cullin_homology_sf"/>
</dbReference>
<evidence type="ECO:0000313" key="6">
    <source>
        <dbReference type="Proteomes" id="UP001448207"/>
    </source>
</evidence>
<dbReference type="Proteomes" id="UP001448207">
    <property type="component" value="Unassembled WGS sequence"/>
</dbReference>
<dbReference type="SUPFAM" id="SSF46785">
    <property type="entry name" value="Winged helix' DNA-binding domain"/>
    <property type="match status" value="1"/>
</dbReference>
<dbReference type="PANTHER" id="PTHR11932">
    <property type="entry name" value="CULLIN"/>
    <property type="match status" value="1"/>
</dbReference>
<dbReference type="InterPro" id="IPR016158">
    <property type="entry name" value="Cullin_homology"/>
</dbReference>
<proteinExistence type="inferred from homology"/>
<comment type="caution">
    <text evidence="5">The sequence shown here is derived from an EMBL/GenBank/DDBJ whole genome shotgun (WGS) entry which is preliminary data.</text>
</comment>